<dbReference type="OrthoDB" id="4059796at2759"/>
<evidence type="ECO:0000313" key="1">
    <source>
        <dbReference type="EMBL" id="GCF00533.1"/>
    </source>
</evidence>
<dbReference type="EMBL" id="BIMX01000019">
    <property type="protein sequence ID" value="GCF00533.1"/>
    <property type="molecule type" value="Genomic_DNA"/>
</dbReference>
<dbReference type="InterPro" id="IPR040144">
    <property type="entry name" value="RAP1GDS1"/>
</dbReference>
<protein>
    <submittedName>
        <fullName evidence="1">Uncharacterized protein</fullName>
    </submittedName>
</protein>
<reference evidence="1 2" key="1">
    <citation type="submission" date="2019-01" db="EMBL/GenBank/DDBJ databases">
        <title>Draft Genome Sequencing of Zygosaccharomyces mellis Ca-7.</title>
        <authorList>
            <person name="Shiwa Y."/>
            <person name="Kanesaki Y."/>
            <person name="Ishige T."/>
            <person name="Mura K."/>
            <person name="Hori T."/>
            <person name="Tamura T."/>
        </authorList>
    </citation>
    <scope>NUCLEOTIDE SEQUENCE [LARGE SCALE GENOMIC DNA]</scope>
    <source>
        <strain evidence="1 2">Ca-7</strain>
    </source>
</reference>
<name>A0A4C2EE90_9SACH</name>
<evidence type="ECO:0000313" key="2">
    <source>
        <dbReference type="Proteomes" id="UP000301737"/>
    </source>
</evidence>
<gene>
    <name evidence="1" type="ORF">ZYGM_001948</name>
</gene>
<dbReference type="GO" id="GO:0005085">
    <property type="term" value="F:guanyl-nucleotide exchange factor activity"/>
    <property type="evidence" value="ECO:0007669"/>
    <property type="project" value="InterPro"/>
</dbReference>
<dbReference type="AlphaFoldDB" id="A0A4C2EE90"/>
<proteinExistence type="predicted"/>
<accession>A0A4C2EE90</accession>
<organism evidence="1 2">
    <name type="scientific">Zygosaccharomyces mellis</name>
    <dbReference type="NCBI Taxonomy" id="42258"/>
    <lineage>
        <taxon>Eukaryota</taxon>
        <taxon>Fungi</taxon>
        <taxon>Dikarya</taxon>
        <taxon>Ascomycota</taxon>
        <taxon>Saccharomycotina</taxon>
        <taxon>Saccharomycetes</taxon>
        <taxon>Saccharomycetales</taxon>
        <taxon>Saccharomycetaceae</taxon>
        <taxon>Zygosaccharomyces</taxon>
    </lineage>
</organism>
<comment type="caution">
    <text evidence="1">The sequence shown here is derived from an EMBL/GenBank/DDBJ whole genome shotgun (WGS) entry which is preliminary data.</text>
</comment>
<sequence>MDFEKILFDLQPIISAPNIDAIPLDADSQERYLSILDEVAVFFRAEHNRIIAGSSGLLKSLLKVLKEALPRCFDDTQSTPFWWSFASELIRCVANSLVDNDDNRKILFEEGSTILDRYVGRILVLNHEDNEELLLRTLAMTKNMCLENNDYVRKFSKLQLPLLSYLRQGDDKSLILVSSQLLRDFLAVEQNVSLEDLQFFADHMWMWSQEVIDLSGIPEEVDNDELIDPGLAILSYFTQCLELVVSKETFLDFGNSLVSLIQTRLLQTLEELWPKQFDNKLIHMRRIITCIGHISAQKSTENKNEREICYETIRKSNNGYKLGAVFMILSNSIASANEAPQVTKEISFQELIHAASKLTDPMQMQGFLTFFRKLLTVSTAMEIDSETVRDLSHILKKTSDQSIFFQDLSPLLDALLNKIFSALPSSTVHDVLSEPYSLLLSILRDRDSTISCLALDKLLVSSKTVPSTVTEPLWQNACKFQDQVASGEVNISIFYIFQLAKTFGILLKNLESDQKPLEDNFKPWIVQLLEFIKPLKTKNDQASKSAVNNGKFVATMLLKLLEHTNDTEQDKLLRALAREIL</sequence>
<keyword evidence="2" id="KW-1185">Reference proteome</keyword>
<dbReference type="PANTHER" id="PTHR10957">
    <property type="entry name" value="RAP1 GTPASE-GDP DISSOCIATION STIMULATOR 1"/>
    <property type="match status" value="1"/>
</dbReference>
<dbReference type="Proteomes" id="UP000301737">
    <property type="component" value="Unassembled WGS sequence"/>
</dbReference>